<protein>
    <submittedName>
        <fullName evidence="2">Uncharacterized protein</fullName>
    </submittedName>
</protein>
<dbReference type="AlphaFoldDB" id="A0A977KD44"/>
<keyword evidence="1" id="KW-1133">Transmembrane helix</keyword>
<dbReference type="KEGG" id="ipc:IPA_07615"/>
<feature type="transmembrane region" description="Helical" evidence="1">
    <location>
        <begin position="1038"/>
        <end position="1059"/>
    </location>
</feature>
<evidence type="ECO:0000256" key="1">
    <source>
        <dbReference type="SAM" id="Phobius"/>
    </source>
</evidence>
<reference evidence="2" key="1">
    <citation type="submission" date="2013-11" db="EMBL/GenBank/DDBJ databases">
        <title>Comparative genomics of Ignicoccus.</title>
        <authorList>
            <person name="Podar M."/>
        </authorList>
    </citation>
    <scope>NUCLEOTIDE SEQUENCE</scope>
    <source>
        <strain evidence="2">DSM 13166</strain>
    </source>
</reference>
<keyword evidence="1" id="KW-0812">Transmembrane</keyword>
<evidence type="ECO:0000313" key="3">
    <source>
        <dbReference type="Proteomes" id="UP001063698"/>
    </source>
</evidence>
<keyword evidence="1" id="KW-0472">Membrane</keyword>
<proteinExistence type="predicted"/>
<organism evidence="2 3">
    <name type="scientific">Ignicoccus pacificus DSM 13166</name>
    <dbReference type="NCBI Taxonomy" id="940294"/>
    <lineage>
        <taxon>Archaea</taxon>
        <taxon>Thermoproteota</taxon>
        <taxon>Thermoprotei</taxon>
        <taxon>Desulfurococcales</taxon>
        <taxon>Desulfurococcaceae</taxon>
        <taxon>Ignicoccus</taxon>
    </lineage>
</organism>
<evidence type="ECO:0000313" key="2">
    <source>
        <dbReference type="EMBL" id="UXD22715.1"/>
    </source>
</evidence>
<name>A0A977KD44_9CREN</name>
<accession>A0A977KD44</accession>
<keyword evidence="3" id="KW-1185">Reference proteome</keyword>
<dbReference type="EMBL" id="CP006868">
    <property type="protein sequence ID" value="UXD22715.1"/>
    <property type="molecule type" value="Genomic_DNA"/>
</dbReference>
<sequence>MAMALKVSPTITTMGVGTTTLPLTLSNEEKTPIPLTVMRGGIPISMMVLLNTTTITYTLNPYQSTTTAYETLTFTNEIGLNLTKKITVVYTYPYSIAVSPTTFKYGMANTYTVTLTPAPTSPLTLIVDGITNTISSISTFTLTYPLSSLTMKVLSDAFTLAERTVTLRKVLPNAVLIVTPTSIKGIINSTKTIKTMIINLETVPVTLTVKGLRSTTLTLSRNTTLSNVITLSRIGTVTHTVYLLVNNKTLTSYPYTIRVIKPIEVSKVITIVPRATEIANLTVANNLGKVVTLTLVPINVSVAPLSAKVTLPTHTTVIPLVMVARNLTNIPLQLLYDNTSTITTISVVPETLKPVTITERGSWAYPLTATHTVTVTNTLPISFVATGMVNNFTLGKMILVPRTNHLMLYISPSLSAKTFTLTLRSGNVTLAVIPVRYWFYVPISIEGKVAYVPGLPTKATVTLLNNFTEPYTATLLMKSQTIYITVPPRYTTTTINVLLNGWDVSSIPISVYLNGKKIAEHKIKALVITPFIGIKIVPQTITVPLGISSEIAVELLNPYSNTLTVTLGSETLPIPPKAITLYPVTITPLTEFNGTAYVSVTYLGKVLATATLNYYFIMPYSVSPSTLPYLEGSVIVVPVKVINALKDVIVPLNVLEGTTELVSTTLYGTTTILLPVITTPVTLAIGNWRTQLSIFSITPDVSLIPRITTVTVPIGKGYKVTFTAINKDSWTYLATGYVNSNAVGRALLVPGTNVITLVGKAGTSATVNTFELGVGTQRLLGVIMVVPKVPISVERFYANDVYSYLPASLYVVLSKSARSPATILLLLDGSSREITLLSNRTTVTFERTFTRPTYVTLVVVSSTYTLFTTQSYVSPLEPLTIVPEYAEGRIGVPLTIPITVSNLANTSYYFTLSVSGAYNDWYEVSLSPSATLTTSLVFIPSTIGCNDLYFSACFSSGCTSLTGTCYYVGIPRPIVVRTPTLTIRGIGSNTTLLVLSNPFPVRMVVTLIGDKRLSFPTSVITIEPLAKVAIPVTGTLKYYGYVTATVLITNSLGTLTTVLMKIIAVPPGGSGFEGIAGLIMLAYAIARMMERL</sequence>
<dbReference type="Proteomes" id="UP001063698">
    <property type="component" value="Chromosome"/>
</dbReference>
<gene>
    <name evidence="2" type="ORF">IPA_07615</name>
</gene>
<feature type="transmembrane region" description="Helical" evidence="1">
    <location>
        <begin position="1071"/>
        <end position="1089"/>
    </location>
</feature>